<dbReference type="EMBL" id="HE605205">
    <property type="protein sequence ID" value="CCE41623.1"/>
    <property type="molecule type" value="Genomic_DNA"/>
</dbReference>
<evidence type="ECO:0000313" key="2">
    <source>
        <dbReference type="EMBL" id="CCE41623.1"/>
    </source>
</evidence>
<evidence type="ECO:0000313" key="4">
    <source>
        <dbReference type="Proteomes" id="UP000005221"/>
    </source>
</evidence>
<protein>
    <submittedName>
        <fullName evidence="2 3">Uncharacterized protein</fullName>
    </submittedName>
</protein>
<proteinExistence type="predicted"/>
<dbReference type="EnsemblFungi" id="CPAR2_801735-T">
    <property type="protein sequence ID" value="CPAR2_801735-T-p1"/>
    <property type="gene ID" value="CPAR2_801735"/>
</dbReference>
<name>G8BBV8_CANPC</name>
<dbReference type="CGD" id="CAL0000151485">
    <property type="gene designation" value="CPAR2_801735"/>
</dbReference>
<reference evidence="4" key="1">
    <citation type="journal article" date="2009" name="Nature">
        <title>Evolution of pathogenicity and sexual reproduction in eight Candida genomes.</title>
        <authorList>
            <person name="Butler G."/>
            <person name="Rasmussen M.D."/>
            <person name="Lin M.F."/>
            <person name="Santos M.A."/>
            <person name="Sakthikumar S."/>
            <person name="Munro C.A."/>
            <person name="Rheinbay E."/>
            <person name="Grabherr M."/>
            <person name="Forche A."/>
            <person name="Reedy J.L."/>
            <person name="Agrafioti I."/>
            <person name="Arnaud M.B."/>
            <person name="Bates S."/>
            <person name="Brown A.J."/>
            <person name="Brunke S."/>
            <person name="Costanzo M.C."/>
            <person name="Fitzpatrick D.A."/>
            <person name="de Groot P.W."/>
            <person name="Harris D."/>
            <person name="Hoyer L.L."/>
            <person name="Hube B."/>
            <person name="Klis F.M."/>
            <person name="Kodira C."/>
            <person name="Lennard N."/>
            <person name="Logue M.E."/>
            <person name="Martin R."/>
            <person name="Neiman A.M."/>
            <person name="Nikolaou E."/>
            <person name="Quail M.A."/>
            <person name="Quinn J."/>
            <person name="Santos M.C."/>
            <person name="Schmitzberger F.F."/>
            <person name="Sherlock G."/>
            <person name="Shah P."/>
            <person name="Silverstein K.A."/>
            <person name="Skrzypek M.S."/>
            <person name="Soll D."/>
            <person name="Staggs R."/>
            <person name="Stansfield I."/>
            <person name="Stumpf M.P."/>
            <person name="Sudbery P.E."/>
            <person name="Srikantha T."/>
            <person name="Zeng Q."/>
            <person name="Berman J."/>
            <person name="Berriman M."/>
            <person name="Heitman J."/>
            <person name="Gow N.A."/>
            <person name="Lorenz M.C."/>
            <person name="Birren B.W."/>
            <person name="Kellis M."/>
            <person name="Cuomo C.A."/>
        </authorList>
    </citation>
    <scope>NUCLEOTIDE SEQUENCE [LARGE SCALE GENOMIC DNA]</scope>
    <source>
        <strain evidence="4">CDC 317 / ATCC MYA-4646</strain>
    </source>
</reference>
<sequence>MPYELIVQVGFSGSLEESKRDVYYRNDPMKYVDIEKKKKKGKKMGKKIDEE</sequence>
<reference evidence="2" key="3">
    <citation type="submission" date="2011-10" db="EMBL/GenBank/DDBJ databases">
        <title>Transcriptional landscape of the pathogenic yeast Candida parapsilosis.</title>
        <authorList>
            <person name="Guida A."/>
            <person name="Lindstaedt C."/>
            <person name="Maguire S.L."/>
            <person name="Ding C."/>
            <person name="Higgins D.G."/>
            <person name="Harris D."/>
            <person name="Berriman M."/>
            <person name="Butler G."/>
        </authorList>
    </citation>
    <scope>NUCLEOTIDE SEQUENCE</scope>
    <source>
        <strain evidence="2">CDC317</strain>
    </source>
</reference>
<accession>A0AAJ8W805</accession>
<evidence type="ECO:0000313" key="1">
    <source>
        <dbReference type="CGD" id="CAL0000151485"/>
    </source>
</evidence>
<reference evidence="4" key="2">
    <citation type="journal article" date="2011" name="BMC Genomics">
        <title>Using RNA-seq to determine the transcriptional landscape and the hypoxic response of the pathogenic yeast Candida parapsilosis.</title>
        <authorList>
            <person name="Guida A."/>
            <person name="Lindstaedt C."/>
            <person name="Maguire S.L."/>
            <person name="Ding C."/>
            <person name="Higgins D.G."/>
            <person name="Corton N.J."/>
            <person name="Berriman M."/>
            <person name="Butler G."/>
        </authorList>
    </citation>
    <scope>GENOME REANNOTATION</scope>
    <source>
        <strain evidence="4">CDC 317 / ATCC MYA-4646</strain>
    </source>
</reference>
<dbReference type="Proteomes" id="UP000005221">
    <property type="component" value="Chromosome 8"/>
</dbReference>
<dbReference type="VEuPathDB" id="FungiDB:CPAR2_801735"/>
<reference evidence="3" key="4">
    <citation type="submission" date="2025-05" db="UniProtKB">
        <authorList>
            <consortium name="EnsemblFungi"/>
        </authorList>
    </citation>
    <scope>IDENTIFICATION</scope>
</reference>
<keyword evidence="4" id="KW-1185">Reference proteome</keyword>
<evidence type="ECO:0000313" key="3">
    <source>
        <dbReference type="EnsemblFungi" id="CPAR2_801735-T-p1"/>
    </source>
</evidence>
<accession>G8BBV8</accession>
<organism evidence="2 4">
    <name type="scientific">Candida parapsilosis (strain CDC 317 / ATCC MYA-4646)</name>
    <name type="common">Yeast</name>
    <name type="synonym">Monilia parapsilosis</name>
    <dbReference type="NCBI Taxonomy" id="578454"/>
    <lineage>
        <taxon>Eukaryota</taxon>
        <taxon>Fungi</taxon>
        <taxon>Dikarya</taxon>
        <taxon>Ascomycota</taxon>
        <taxon>Saccharomycotina</taxon>
        <taxon>Pichiomycetes</taxon>
        <taxon>Debaryomycetaceae</taxon>
        <taxon>Candida/Lodderomyces clade</taxon>
        <taxon>Candida</taxon>
    </lineage>
</organism>
<gene>
    <name evidence="1 2" type="ordered locus">CPAR2_801735</name>
</gene>
<dbReference type="AlphaFoldDB" id="G8BBV8"/>